<gene>
    <name evidence="2" type="ORF">EB796_006944</name>
</gene>
<feature type="compositionally biased region" description="Low complexity" evidence="1">
    <location>
        <begin position="138"/>
        <end position="150"/>
    </location>
</feature>
<dbReference type="EMBL" id="VXIV02001002">
    <property type="protein sequence ID" value="KAF6034747.1"/>
    <property type="molecule type" value="Genomic_DNA"/>
</dbReference>
<proteinExistence type="predicted"/>
<name>A0A7J7K916_BUGNE</name>
<evidence type="ECO:0000256" key="1">
    <source>
        <dbReference type="SAM" id="MobiDB-lite"/>
    </source>
</evidence>
<reference evidence="2" key="1">
    <citation type="submission" date="2020-06" db="EMBL/GenBank/DDBJ databases">
        <title>Draft genome of Bugula neritina, a colonial animal packing powerful symbionts and potential medicines.</title>
        <authorList>
            <person name="Rayko M."/>
        </authorList>
    </citation>
    <scope>NUCLEOTIDE SEQUENCE [LARGE SCALE GENOMIC DNA]</scope>
    <source>
        <strain evidence="2">Kwan_BN1</strain>
    </source>
</reference>
<feature type="region of interest" description="Disordered" evidence="1">
    <location>
        <begin position="54"/>
        <end position="158"/>
    </location>
</feature>
<evidence type="ECO:0000313" key="2">
    <source>
        <dbReference type="EMBL" id="KAF6034747.1"/>
    </source>
</evidence>
<feature type="compositionally biased region" description="Basic and acidic residues" evidence="1">
    <location>
        <begin position="209"/>
        <end position="222"/>
    </location>
</feature>
<dbReference type="Proteomes" id="UP000593567">
    <property type="component" value="Unassembled WGS sequence"/>
</dbReference>
<keyword evidence="3" id="KW-1185">Reference proteome</keyword>
<feature type="compositionally biased region" description="Low complexity" evidence="1">
    <location>
        <begin position="54"/>
        <end position="69"/>
    </location>
</feature>
<accession>A0A7J7K916</accession>
<evidence type="ECO:0000313" key="3">
    <source>
        <dbReference type="Proteomes" id="UP000593567"/>
    </source>
</evidence>
<feature type="region of interest" description="Disordered" evidence="1">
    <location>
        <begin position="191"/>
        <end position="222"/>
    </location>
</feature>
<feature type="compositionally biased region" description="Polar residues" evidence="1">
    <location>
        <begin position="75"/>
        <end position="96"/>
    </location>
</feature>
<dbReference type="AlphaFoldDB" id="A0A7J7K916"/>
<comment type="caution">
    <text evidence="2">The sequence shown here is derived from an EMBL/GenBank/DDBJ whole genome shotgun (WGS) entry which is preliminary data.</text>
</comment>
<organism evidence="2 3">
    <name type="scientific">Bugula neritina</name>
    <name type="common">Brown bryozoan</name>
    <name type="synonym">Sertularia neritina</name>
    <dbReference type="NCBI Taxonomy" id="10212"/>
    <lineage>
        <taxon>Eukaryota</taxon>
        <taxon>Metazoa</taxon>
        <taxon>Spiralia</taxon>
        <taxon>Lophotrochozoa</taxon>
        <taxon>Bryozoa</taxon>
        <taxon>Gymnolaemata</taxon>
        <taxon>Cheilostomatida</taxon>
        <taxon>Flustrina</taxon>
        <taxon>Buguloidea</taxon>
        <taxon>Bugulidae</taxon>
        <taxon>Bugula</taxon>
    </lineage>
</organism>
<sequence>MDREHESCSDFSKPPGKRLKKQKGRSTKTKQDTKMTTSADDCQTYTLDQVIGSNSAISSGSSTENSIEGDAQENGYLTNSSDSFSPIKQNEDSISSIAIKKGIEDNRLMPPPPSSAPNPENEVDKMKKNQDFQAPGESSSDSNSWSNVNKNEVHDKKEESEMIIDGFAIAAFSSLEQVQEALSATGRAFEKMELADRSSVTSSKTPRLPTRDTRSPTGEKEIPGLLIQQHPHQGTAHSSSWQEDGSVQISFSLQQY</sequence>
<feature type="compositionally biased region" description="Basic residues" evidence="1">
    <location>
        <begin position="15"/>
        <end position="28"/>
    </location>
</feature>
<protein>
    <submittedName>
        <fullName evidence="2">Uncharacterized protein</fullName>
    </submittedName>
</protein>
<feature type="region of interest" description="Disordered" evidence="1">
    <location>
        <begin position="1"/>
        <end position="41"/>
    </location>
</feature>